<protein>
    <submittedName>
        <fullName evidence="2">Uncharacterized protein</fullName>
    </submittedName>
</protein>
<dbReference type="EMBL" id="JADOGI010000090">
    <property type="protein sequence ID" value="MBF8189383.1"/>
    <property type="molecule type" value="Genomic_DNA"/>
</dbReference>
<accession>A0A931F357</accession>
<evidence type="ECO:0000313" key="2">
    <source>
        <dbReference type="EMBL" id="MBF8189383.1"/>
    </source>
</evidence>
<dbReference type="Proteomes" id="UP000605361">
    <property type="component" value="Unassembled WGS sequence"/>
</dbReference>
<organism evidence="2 3">
    <name type="scientific">Nonomuraea cypriaca</name>
    <dbReference type="NCBI Taxonomy" id="1187855"/>
    <lineage>
        <taxon>Bacteria</taxon>
        <taxon>Bacillati</taxon>
        <taxon>Actinomycetota</taxon>
        <taxon>Actinomycetes</taxon>
        <taxon>Streptosporangiales</taxon>
        <taxon>Streptosporangiaceae</taxon>
        <taxon>Nonomuraea</taxon>
    </lineage>
</organism>
<gene>
    <name evidence="2" type="ORF">ITP53_27340</name>
</gene>
<reference evidence="2" key="1">
    <citation type="submission" date="2020-11" db="EMBL/GenBank/DDBJ databases">
        <title>Whole-genome analyses of Nonomuraea sp. K274.</title>
        <authorList>
            <person name="Veyisoglu A."/>
        </authorList>
    </citation>
    <scope>NUCLEOTIDE SEQUENCE</scope>
    <source>
        <strain evidence="2">K274</strain>
    </source>
</reference>
<dbReference type="RefSeq" id="WP_195898320.1">
    <property type="nucleotide sequence ID" value="NZ_JADOGI010000090.1"/>
</dbReference>
<dbReference type="AlphaFoldDB" id="A0A931F357"/>
<evidence type="ECO:0000313" key="3">
    <source>
        <dbReference type="Proteomes" id="UP000605361"/>
    </source>
</evidence>
<proteinExistence type="predicted"/>
<sequence>MEQRKLIARRARARAIARGLAPLQAATFTADLPVSVVPRVAEWAIAVEARLLPIGHRGRFFHEFHSEPHDLACANATQWTQVVYTLRQLGRVVQLRAAIRAPDRPWFSRVHRLACWVLASDWRTWGLLGPLTAFAIINVHLQQGWGSALFTLPTIVAIYAGVEWLRNRWGVTVKRRQRDDDSMTI</sequence>
<keyword evidence="3" id="KW-1185">Reference proteome</keyword>
<keyword evidence="1" id="KW-0472">Membrane</keyword>
<keyword evidence="1" id="KW-1133">Transmembrane helix</keyword>
<keyword evidence="1" id="KW-0812">Transmembrane</keyword>
<comment type="caution">
    <text evidence="2">The sequence shown here is derived from an EMBL/GenBank/DDBJ whole genome shotgun (WGS) entry which is preliminary data.</text>
</comment>
<evidence type="ECO:0000256" key="1">
    <source>
        <dbReference type="SAM" id="Phobius"/>
    </source>
</evidence>
<name>A0A931F357_9ACTN</name>
<feature type="transmembrane region" description="Helical" evidence="1">
    <location>
        <begin position="147"/>
        <end position="165"/>
    </location>
</feature>